<keyword evidence="2" id="KW-0328">Glycosyltransferase</keyword>
<dbReference type="Proteomes" id="UP000190230">
    <property type="component" value="Unassembled WGS sequence"/>
</dbReference>
<dbReference type="CDD" id="cd00761">
    <property type="entry name" value="Glyco_tranf_GTA_type"/>
    <property type="match status" value="1"/>
</dbReference>
<evidence type="ECO:0000256" key="1">
    <source>
        <dbReference type="ARBA" id="ARBA00006739"/>
    </source>
</evidence>
<dbReference type="SUPFAM" id="SSF53448">
    <property type="entry name" value="Nucleotide-diphospho-sugar transferases"/>
    <property type="match status" value="1"/>
</dbReference>
<evidence type="ECO:0000313" key="5">
    <source>
        <dbReference type="EMBL" id="SKB60327.1"/>
    </source>
</evidence>
<dbReference type="RefSeq" id="WP_079720898.1">
    <property type="nucleotide sequence ID" value="NZ_FUYY01000003.1"/>
</dbReference>
<dbReference type="PANTHER" id="PTHR43179">
    <property type="entry name" value="RHAMNOSYLTRANSFERASE WBBL"/>
    <property type="match status" value="1"/>
</dbReference>
<dbReference type="InterPro" id="IPR001173">
    <property type="entry name" value="Glyco_trans_2-like"/>
</dbReference>
<dbReference type="AlphaFoldDB" id="A0A1T5CLK3"/>
<gene>
    <name evidence="5" type="ORF">SAMN05660776_2034</name>
</gene>
<sequence>MLQIVHQRAEKIICVNYNGTPLEIEETNLCKAFWVLAENYPDELICWCEGTYAQEFDESSLKEIFAHDLIMASYTLEHSYFSDQIGYIDQHPSININPEVPYGTWRMSTDAGGIKGGTLSEFQQTFGNIQDFGFLLNAIAKSGQHNGLFSYSDPRFFTSKLKKDYNLRPVAGVSELFSFVYVHYKTARLWLLFWCFVKFEGSFPIFSLLRSLFRKKVFLKEIDFGQGGVKKIEKTVKPYSLDVIIPTLGRREYLLQVLDDLKKQSVLPKKVIVVEQNPDPNSQTDLPELTAEEWPFKLIHHFIHKTGACTARNMALEEVDADWVFFADDDNRMESDVLEKSLIELEVYNINCLTLNYIQPGETLFFNKIKQWGTFGAGNSIVKGTFAKRIRFDRAFNYGYGEDMEYGMQLRNAGCDIIYHPDIKIVHLKAPRGGFREVSLPPWKEDDPKPAPTIMLFTEKYYTSIQKKGFKTELFLRNYSLSKNLNPIKYWRNMQLRWLKSESWAKKLMLK</sequence>
<dbReference type="Pfam" id="PF00535">
    <property type="entry name" value="Glycos_transf_2"/>
    <property type="match status" value="1"/>
</dbReference>
<keyword evidence="3" id="KW-0808">Transferase</keyword>
<protein>
    <recommendedName>
        <fullName evidence="4">Glycosyltransferase 2-like domain-containing protein</fullName>
    </recommendedName>
</protein>
<feature type="domain" description="Glycosyltransferase 2-like" evidence="4">
    <location>
        <begin position="243"/>
        <end position="368"/>
    </location>
</feature>
<comment type="similarity">
    <text evidence="1">Belongs to the glycosyltransferase 2 family.</text>
</comment>
<dbReference type="InterPro" id="IPR029044">
    <property type="entry name" value="Nucleotide-diphossugar_trans"/>
</dbReference>
<evidence type="ECO:0000256" key="3">
    <source>
        <dbReference type="ARBA" id="ARBA00022679"/>
    </source>
</evidence>
<accession>A0A1T5CLK3</accession>
<dbReference type="EMBL" id="FUYY01000003">
    <property type="protein sequence ID" value="SKB60327.1"/>
    <property type="molecule type" value="Genomic_DNA"/>
</dbReference>
<evidence type="ECO:0000259" key="4">
    <source>
        <dbReference type="Pfam" id="PF00535"/>
    </source>
</evidence>
<evidence type="ECO:0000256" key="2">
    <source>
        <dbReference type="ARBA" id="ARBA00022676"/>
    </source>
</evidence>
<evidence type="ECO:0000313" key="6">
    <source>
        <dbReference type="Proteomes" id="UP000190230"/>
    </source>
</evidence>
<dbReference type="STRING" id="241145.SAMN05660776_2034"/>
<dbReference type="GO" id="GO:0016757">
    <property type="term" value="F:glycosyltransferase activity"/>
    <property type="evidence" value="ECO:0007669"/>
    <property type="project" value="UniProtKB-KW"/>
</dbReference>
<proteinExistence type="inferred from homology"/>
<dbReference type="OrthoDB" id="1326385at2"/>
<keyword evidence="6" id="KW-1185">Reference proteome</keyword>
<organism evidence="5 6">
    <name type="scientific">Salegentibacter holothuriorum</name>
    <dbReference type="NCBI Taxonomy" id="241145"/>
    <lineage>
        <taxon>Bacteria</taxon>
        <taxon>Pseudomonadati</taxon>
        <taxon>Bacteroidota</taxon>
        <taxon>Flavobacteriia</taxon>
        <taxon>Flavobacteriales</taxon>
        <taxon>Flavobacteriaceae</taxon>
        <taxon>Salegentibacter</taxon>
    </lineage>
</organism>
<dbReference type="Gene3D" id="3.90.550.10">
    <property type="entry name" value="Spore Coat Polysaccharide Biosynthesis Protein SpsA, Chain A"/>
    <property type="match status" value="1"/>
</dbReference>
<name>A0A1T5CLK3_9FLAO</name>
<reference evidence="6" key="1">
    <citation type="submission" date="2017-02" db="EMBL/GenBank/DDBJ databases">
        <authorList>
            <person name="Varghese N."/>
            <person name="Submissions S."/>
        </authorList>
    </citation>
    <scope>NUCLEOTIDE SEQUENCE [LARGE SCALE GENOMIC DNA]</scope>
    <source>
        <strain evidence="6">DSM 23405</strain>
    </source>
</reference>
<dbReference type="PANTHER" id="PTHR43179:SF12">
    <property type="entry name" value="GALACTOFURANOSYLTRANSFERASE GLFT2"/>
    <property type="match status" value="1"/>
</dbReference>